<feature type="domain" description="Lipocalin/cytosolic fatty-acid binding" evidence="12">
    <location>
        <begin position="61"/>
        <end position="204"/>
    </location>
</feature>
<keyword evidence="8" id="KW-1015">Disulfide bond</keyword>
<dbReference type="CDD" id="cd19437">
    <property type="entry name" value="lipocalin_apoD-like"/>
    <property type="match status" value="1"/>
</dbReference>
<comment type="subcellular location">
    <subcellularLocation>
        <location evidence="1">Secreted</location>
    </subcellularLocation>
</comment>
<name>A0AA35P8L6_9SAUR</name>
<evidence type="ECO:0000313" key="13">
    <source>
        <dbReference type="EMBL" id="CAI5776183.1"/>
    </source>
</evidence>
<evidence type="ECO:0000256" key="5">
    <source>
        <dbReference type="ARBA" id="ARBA00022525"/>
    </source>
</evidence>
<dbReference type="PRINTS" id="PR02058">
    <property type="entry name" value="APODVERTBRTE"/>
</dbReference>
<keyword evidence="9" id="KW-0325">Glycoprotein</keyword>
<evidence type="ECO:0000259" key="12">
    <source>
        <dbReference type="Pfam" id="PF08212"/>
    </source>
</evidence>
<keyword evidence="11" id="KW-0812">Transmembrane</keyword>
<protein>
    <recommendedName>
        <fullName evidence="3">Apolipoprotein D</fullName>
    </recommendedName>
</protein>
<keyword evidence="5" id="KW-0964">Secreted</keyword>
<keyword evidence="4" id="KW-0813">Transport</keyword>
<keyword evidence="10" id="KW-0873">Pyrrolidone carboxylic acid</keyword>
<proteinExistence type="inferred from homology"/>
<feature type="transmembrane region" description="Helical" evidence="11">
    <location>
        <begin position="17"/>
        <end position="39"/>
    </location>
</feature>
<evidence type="ECO:0000256" key="8">
    <source>
        <dbReference type="ARBA" id="ARBA00023157"/>
    </source>
</evidence>
<sequence length="213" mass="24461">MHCLSSLPPSRTKEGSLFLLPPIAMAVHWVLLPFILGLLSGTQGQTFHMGSCPDPPVQEGFDVNKYQGIWYEIEKLPSNFEKGKCIQAHYELKENGKVRVVNKELLSDGSINQIEGEAFQRDHHEPAKLQVKFSSFMPAAPYWVLSTDYENYTLIYSCTNFLWLFHVDYAWIMSRTRQLPPETVEHLKSTLQSYKIETARMMPTDQENCPSDM</sequence>
<evidence type="ECO:0000256" key="4">
    <source>
        <dbReference type="ARBA" id="ARBA00022448"/>
    </source>
</evidence>
<evidence type="ECO:0000256" key="7">
    <source>
        <dbReference type="ARBA" id="ARBA00023121"/>
    </source>
</evidence>
<dbReference type="InterPro" id="IPR022272">
    <property type="entry name" value="Lipocalin_CS"/>
</dbReference>
<dbReference type="GO" id="GO:0000302">
    <property type="term" value="P:response to reactive oxygen species"/>
    <property type="evidence" value="ECO:0007669"/>
    <property type="project" value="TreeGrafter"/>
</dbReference>
<evidence type="ECO:0000256" key="3">
    <source>
        <dbReference type="ARBA" id="ARBA00019890"/>
    </source>
</evidence>
<evidence type="ECO:0000256" key="9">
    <source>
        <dbReference type="ARBA" id="ARBA00023180"/>
    </source>
</evidence>
<dbReference type="Gene3D" id="2.40.128.20">
    <property type="match status" value="1"/>
</dbReference>
<dbReference type="GO" id="GO:0005737">
    <property type="term" value="C:cytoplasm"/>
    <property type="evidence" value="ECO:0007669"/>
    <property type="project" value="TreeGrafter"/>
</dbReference>
<dbReference type="PANTHER" id="PTHR10612">
    <property type="entry name" value="APOLIPOPROTEIN D"/>
    <property type="match status" value="1"/>
</dbReference>
<accession>A0AA35P8L6</accession>
<keyword evidence="7" id="KW-0446">Lipid-binding</keyword>
<evidence type="ECO:0000256" key="6">
    <source>
        <dbReference type="ARBA" id="ARBA00022729"/>
    </source>
</evidence>
<dbReference type="AlphaFoldDB" id="A0AA35P8L6"/>
<evidence type="ECO:0000256" key="1">
    <source>
        <dbReference type="ARBA" id="ARBA00004613"/>
    </source>
</evidence>
<reference evidence="13" key="1">
    <citation type="submission" date="2022-12" db="EMBL/GenBank/DDBJ databases">
        <authorList>
            <person name="Alioto T."/>
            <person name="Alioto T."/>
            <person name="Gomez Garrido J."/>
        </authorList>
    </citation>
    <scope>NUCLEOTIDE SEQUENCE</scope>
</reference>
<dbReference type="SUPFAM" id="SSF50814">
    <property type="entry name" value="Lipocalins"/>
    <property type="match status" value="1"/>
</dbReference>
<keyword evidence="11" id="KW-0472">Membrane</keyword>
<evidence type="ECO:0000256" key="2">
    <source>
        <dbReference type="ARBA" id="ARBA00006889"/>
    </source>
</evidence>
<dbReference type="InterPro" id="IPR002969">
    <property type="entry name" value="ApolipopD"/>
</dbReference>
<dbReference type="GO" id="GO:0006869">
    <property type="term" value="P:lipid transport"/>
    <property type="evidence" value="ECO:0007669"/>
    <property type="project" value="InterPro"/>
</dbReference>
<dbReference type="GO" id="GO:0015485">
    <property type="term" value="F:cholesterol binding"/>
    <property type="evidence" value="ECO:0007669"/>
    <property type="project" value="TreeGrafter"/>
</dbReference>
<dbReference type="GO" id="GO:0006629">
    <property type="term" value="P:lipid metabolic process"/>
    <property type="evidence" value="ECO:0007669"/>
    <property type="project" value="TreeGrafter"/>
</dbReference>
<dbReference type="InterPro" id="IPR012674">
    <property type="entry name" value="Calycin"/>
</dbReference>
<dbReference type="PRINTS" id="PR01219">
    <property type="entry name" value="APOLIPOPROTD"/>
</dbReference>
<dbReference type="Proteomes" id="UP001178461">
    <property type="component" value="Chromosome 5"/>
</dbReference>
<dbReference type="InterPro" id="IPR000566">
    <property type="entry name" value="Lipocln_cytosolic_FA-bd_dom"/>
</dbReference>
<dbReference type="EMBL" id="OX395130">
    <property type="protein sequence ID" value="CAI5776183.1"/>
    <property type="molecule type" value="Genomic_DNA"/>
</dbReference>
<keyword evidence="11" id="KW-1133">Transmembrane helix</keyword>
<keyword evidence="14" id="KW-1185">Reference proteome</keyword>
<comment type="similarity">
    <text evidence="2">Belongs to the calycin superfamily. Lipocalin family.</text>
</comment>
<dbReference type="Pfam" id="PF08212">
    <property type="entry name" value="Lipocalin_2"/>
    <property type="match status" value="1"/>
</dbReference>
<evidence type="ECO:0000313" key="14">
    <source>
        <dbReference type="Proteomes" id="UP001178461"/>
    </source>
</evidence>
<dbReference type="GO" id="GO:0007420">
    <property type="term" value="P:brain development"/>
    <property type="evidence" value="ECO:0007669"/>
    <property type="project" value="InterPro"/>
</dbReference>
<evidence type="ECO:0000256" key="10">
    <source>
        <dbReference type="ARBA" id="ARBA00023283"/>
    </source>
</evidence>
<dbReference type="PRINTS" id="PR00179">
    <property type="entry name" value="LIPOCALIN"/>
</dbReference>
<organism evidence="13 14">
    <name type="scientific">Podarcis lilfordi</name>
    <name type="common">Lilford's wall lizard</name>
    <dbReference type="NCBI Taxonomy" id="74358"/>
    <lineage>
        <taxon>Eukaryota</taxon>
        <taxon>Metazoa</taxon>
        <taxon>Chordata</taxon>
        <taxon>Craniata</taxon>
        <taxon>Vertebrata</taxon>
        <taxon>Euteleostomi</taxon>
        <taxon>Lepidosauria</taxon>
        <taxon>Squamata</taxon>
        <taxon>Bifurcata</taxon>
        <taxon>Unidentata</taxon>
        <taxon>Episquamata</taxon>
        <taxon>Laterata</taxon>
        <taxon>Lacertibaenia</taxon>
        <taxon>Lacertidae</taxon>
        <taxon>Podarcis</taxon>
    </lineage>
</organism>
<dbReference type="FunFam" id="2.40.128.20:FF:000003">
    <property type="entry name" value="Apolipoprotein D"/>
    <property type="match status" value="1"/>
</dbReference>
<dbReference type="PROSITE" id="PS00213">
    <property type="entry name" value="LIPOCALIN"/>
    <property type="match status" value="1"/>
</dbReference>
<dbReference type="GO" id="GO:0042246">
    <property type="term" value="P:tissue regeneration"/>
    <property type="evidence" value="ECO:0007669"/>
    <property type="project" value="InterPro"/>
</dbReference>
<dbReference type="InterPro" id="IPR026222">
    <property type="entry name" value="ApoD_vertbrte"/>
</dbReference>
<gene>
    <name evidence="13" type="ORF">PODLI_1B034911</name>
</gene>
<dbReference type="PANTHER" id="PTHR10612:SF34">
    <property type="entry name" value="APOLIPOPROTEIN D"/>
    <property type="match status" value="1"/>
</dbReference>
<keyword evidence="6" id="KW-0732">Signal</keyword>
<dbReference type="GO" id="GO:0005576">
    <property type="term" value="C:extracellular region"/>
    <property type="evidence" value="ECO:0007669"/>
    <property type="project" value="UniProtKB-SubCell"/>
</dbReference>
<evidence type="ECO:0000256" key="11">
    <source>
        <dbReference type="SAM" id="Phobius"/>
    </source>
</evidence>